<feature type="compositionally biased region" description="Low complexity" evidence="1">
    <location>
        <begin position="345"/>
        <end position="357"/>
    </location>
</feature>
<evidence type="ECO:0000313" key="4">
    <source>
        <dbReference type="Proteomes" id="UP001337655"/>
    </source>
</evidence>
<sequence length="507" mass="55740">MPTSTAKPSNDQLERVTSSEHEAILTSVISLTSVFSACVEAFNLIHPSYKWEKGERLLLCRLGLQQARLLIWGDVVGISSPPATVTDRAVPKHPSPAYPDLKEPTFFGVRDARLEDAEVRTQVEAALSDIVDRSSHTSREEAMAKYGLKPPKKFLPDYEPALDLNRLEGFREKWELLREVAESYAQLETRRNASITRTSWAIADLAKFDGFIKLTQAKIDELIQLMDVKEQVDRGMRMDIKALGWHLSADKSRVAQDTSKLRLITEICQEEYPEYLDATKAALDNIDRERRESAPTYNPYTSAPASAPVASQAPRRGSTPAVKTAQTNGTTNGASPKPKQGGLFGSFFKFGRSKSSLNAGRSQSVSAASSTPQEDPGPPRALSDAGPARPGDEEADPNTLERARSKSVGAMPADFTMPQDEVAPQAQADSPMEETKTVRSKSVGEILDIRPDDAEEEEARGKLERLDTGGTDRTMEDDVKAGNDLKSAVSRHDMFHGLGRQGTKVQW</sequence>
<evidence type="ECO:0000259" key="2">
    <source>
        <dbReference type="Pfam" id="PF14479"/>
    </source>
</evidence>
<organism evidence="3 4">
    <name type="scientific">Saxophila tyrrhenica</name>
    <dbReference type="NCBI Taxonomy" id="1690608"/>
    <lineage>
        <taxon>Eukaryota</taxon>
        <taxon>Fungi</taxon>
        <taxon>Dikarya</taxon>
        <taxon>Ascomycota</taxon>
        <taxon>Pezizomycotina</taxon>
        <taxon>Dothideomycetes</taxon>
        <taxon>Dothideomycetidae</taxon>
        <taxon>Mycosphaerellales</taxon>
        <taxon>Extremaceae</taxon>
        <taxon>Saxophila</taxon>
    </lineage>
</organism>
<dbReference type="GeneID" id="89925891"/>
<dbReference type="Proteomes" id="UP001337655">
    <property type="component" value="Unassembled WGS sequence"/>
</dbReference>
<protein>
    <recommendedName>
        <fullName evidence="2">Prion-inhibition and propagation HeLo domain-containing protein</fullName>
    </recommendedName>
</protein>
<feature type="compositionally biased region" description="Low complexity" evidence="1">
    <location>
        <begin position="302"/>
        <end position="314"/>
    </location>
</feature>
<name>A0AAV9PD41_9PEZI</name>
<dbReference type="Pfam" id="PF14479">
    <property type="entry name" value="HeLo"/>
    <property type="match status" value="1"/>
</dbReference>
<feature type="region of interest" description="Disordered" evidence="1">
    <location>
        <begin position="292"/>
        <end position="478"/>
    </location>
</feature>
<feature type="compositionally biased region" description="Polar residues" evidence="1">
    <location>
        <begin position="358"/>
        <end position="373"/>
    </location>
</feature>
<dbReference type="AlphaFoldDB" id="A0AAV9PD41"/>
<accession>A0AAV9PD41</accession>
<dbReference type="Gene3D" id="1.20.120.1020">
    <property type="entry name" value="Prion-inhibition and propagation, HeLo domain"/>
    <property type="match status" value="1"/>
</dbReference>
<dbReference type="InterPro" id="IPR038305">
    <property type="entry name" value="HeLo_sf"/>
</dbReference>
<dbReference type="RefSeq" id="XP_064660429.1">
    <property type="nucleotide sequence ID" value="XM_064801799.1"/>
</dbReference>
<keyword evidence="4" id="KW-1185">Reference proteome</keyword>
<comment type="caution">
    <text evidence="3">The sequence shown here is derived from an EMBL/GenBank/DDBJ whole genome shotgun (WGS) entry which is preliminary data.</text>
</comment>
<feature type="domain" description="Prion-inhibition and propagation HeLo" evidence="2">
    <location>
        <begin position="25"/>
        <end position="263"/>
    </location>
</feature>
<reference evidence="3 4" key="1">
    <citation type="submission" date="2023-08" db="EMBL/GenBank/DDBJ databases">
        <title>Black Yeasts Isolated from many extreme environments.</title>
        <authorList>
            <person name="Coleine C."/>
            <person name="Stajich J.E."/>
            <person name="Selbmann L."/>
        </authorList>
    </citation>
    <scope>NUCLEOTIDE SEQUENCE [LARGE SCALE GENOMIC DNA]</scope>
    <source>
        <strain evidence="3 4">CCFEE 5935</strain>
    </source>
</reference>
<dbReference type="InterPro" id="IPR029498">
    <property type="entry name" value="HeLo_dom"/>
</dbReference>
<evidence type="ECO:0000313" key="3">
    <source>
        <dbReference type="EMBL" id="KAK5171401.1"/>
    </source>
</evidence>
<gene>
    <name evidence="3" type="ORF">LTR77_004545</name>
</gene>
<feature type="compositionally biased region" description="Polar residues" evidence="1">
    <location>
        <begin position="324"/>
        <end position="334"/>
    </location>
</feature>
<proteinExistence type="predicted"/>
<evidence type="ECO:0000256" key="1">
    <source>
        <dbReference type="SAM" id="MobiDB-lite"/>
    </source>
</evidence>
<dbReference type="EMBL" id="JAVRRT010000006">
    <property type="protein sequence ID" value="KAK5171401.1"/>
    <property type="molecule type" value="Genomic_DNA"/>
</dbReference>